<reference evidence="3" key="1">
    <citation type="journal article" date="2020" name="J. Eukaryot. Microbiol.">
        <title>De novo Sequencing, Assembly and Annotation of the Transcriptome for the Free-Living Testate Amoeba Arcella intermedia.</title>
        <authorList>
            <person name="Ribeiro G.M."/>
            <person name="Porfirio-Sousa A.L."/>
            <person name="Maurer-Alcala X.X."/>
            <person name="Katz L.A."/>
            <person name="Lahr D.J.G."/>
        </authorList>
    </citation>
    <scope>NUCLEOTIDE SEQUENCE</scope>
</reference>
<feature type="domain" description="TLDc" evidence="2">
    <location>
        <begin position="216"/>
        <end position="376"/>
    </location>
</feature>
<dbReference type="PROSITE" id="PS51782">
    <property type="entry name" value="LYSM"/>
    <property type="match status" value="1"/>
</dbReference>
<dbReference type="EMBL" id="GIBP01003250">
    <property type="protein sequence ID" value="NDV32219.1"/>
    <property type="molecule type" value="Transcribed_RNA"/>
</dbReference>
<dbReference type="PANTHER" id="PTHR23354">
    <property type="entry name" value="NUCLEOLAR PROTEIN 7/ESTROGEN RECEPTOR COACTIVATOR-RELATED"/>
    <property type="match status" value="1"/>
</dbReference>
<organism evidence="3">
    <name type="scientific">Arcella intermedia</name>
    <dbReference type="NCBI Taxonomy" id="1963864"/>
    <lineage>
        <taxon>Eukaryota</taxon>
        <taxon>Amoebozoa</taxon>
        <taxon>Tubulinea</taxon>
        <taxon>Elardia</taxon>
        <taxon>Arcellinida</taxon>
        <taxon>Sphaerothecina</taxon>
        <taxon>Arcellidae</taxon>
        <taxon>Arcella</taxon>
    </lineage>
</organism>
<dbReference type="InterPro" id="IPR018392">
    <property type="entry name" value="LysM"/>
</dbReference>
<evidence type="ECO:0008006" key="4">
    <source>
        <dbReference type="Google" id="ProtNLM"/>
    </source>
</evidence>
<proteinExistence type="predicted"/>
<accession>A0A6B2L5H1</accession>
<evidence type="ECO:0000259" key="1">
    <source>
        <dbReference type="PROSITE" id="PS51782"/>
    </source>
</evidence>
<dbReference type="AlphaFoldDB" id="A0A6B2L5H1"/>
<name>A0A6B2L5H1_9EUKA</name>
<dbReference type="PROSITE" id="PS51886">
    <property type="entry name" value="TLDC"/>
    <property type="match status" value="1"/>
</dbReference>
<evidence type="ECO:0000259" key="2">
    <source>
        <dbReference type="PROSITE" id="PS51886"/>
    </source>
</evidence>
<dbReference type="Pfam" id="PF07534">
    <property type="entry name" value="TLD"/>
    <property type="match status" value="1"/>
</dbReference>
<evidence type="ECO:0000313" key="3">
    <source>
        <dbReference type="EMBL" id="NDV32219.1"/>
    </source>
</evidence>
<dbReference type="InterPro" id="IPR006571">
    <property type="entry name" value="TLDc_dom"/>
</dbReference>
<protein>
    <recommendedName>
        <fullName evidence="4">TLDc domain-containing protein</fullName>
    </recommendedName>
</protein>
<dbReference type="Pfam" id="PF01476">
    <property type="entry name" value="LysM"/>
    <property type="match status" value="1"/>
</dbReference>
<sequence>MKFNINKAELVLLNNFNSNVVLQPGQKIKVPKPSVPDSGLKELEIRLSEKSQFIEVKRNISKKPLKAHLLEHNKDEETEKFDEIDVDYLLDNNDVVKGKLIIEYDKITFKPKSKESKSFKIEIRVIKSFALTKPIHPTLSCYVIATKKKAYPFLVDQEDIHKLSEPIEKHLNGKRAKSLVQGLDLEIMEKQSNQPTSPLKRYATLIGLGQLNNTSSLLNTREFTRLRDTLPRRFRDRNWVLLFSTETDGTSLTTFYKKASKSIQTVLLIGEKFGGVFGGFATETWSPKEQFYGTSECFLFSFQPAPKFYKSTQANDYYMRSTSEGIDMGCSDGNFGIHINSDFEMGSSDPCSTYLNNQLSQMQCFKITVVELWGITK</sequence>
<dbReference type="SMART" id="SM00584">
    <property type="entry name" value="TLDc"/>
    <property type="match status" value="1"/>
</dbReference>
<feature type="domain" description="LysM" evidence="1">
    <location>
        <begin position="1"/>
        <end position="30"/>
    </location>
</feature>